<evidence type="ECO:0000313" key="7">
    <source>
        <dbReference type="Proteomes" id="UP000178425"/>
    </source>
</evidence>
<organism evidence="6 7">
    <name type="scientific">Candidatus Giovannonibacteria bacterium RIFCSPHIGHO2_02_43_13</name>
    <dbReference type="NCBI Taxonomy" id="1798330"/>
    <lineage>
        <taxon>Bacteria</taxon>
        <taxon>Candidatus Giovannoniibacteriota</taxon>
    </lineage>
</organism>
<dbReference type="EMBL" id="MFHI01000038">
    <property type="protein sequence ID" value="OGF77650.1"/>
    <property type="molecule type" value="Genomic_DNA"/>
</dbReference>
<sequence length="320" mass="35716">MNNIEGVDEKLARKLVLDELFDLMLYKNLLKFADEDEIRILEKLIPVESGHFAFWKDFFGIEEEELNFLRVVKLYVFLAICRVFGRPGIHLMLEALEINGIKKYLDVWKQYEDKEMGSAVRKILEDEFKHEDEIVSEYERRKIHPERIRDIFLGFNDGLVEILGAVSGFFAAFHDQTSVLIAGLTVGVAGSISMAASVFASSSSATEVENREKEKMLFLGQSDGNGESPKPITSAVVVGISYFIGAMMPILPVFFGAKNILLSVTVSAFIIILVSYIVAFLSGMRPARRIMSNLFIIALAVSATYLLGTLAKSFFGISVG</sequence>
<evidence type="ECO:0000256" key="2">
    <source>
        <dbReference type="ARBA" id="ARBA00022692"/>
    </source>
</evidence>
<feature type="transmembrane region" description="Helical" evidence="5">
    <location>
        <begin position="179"/>
        <end position="201"/>
    </location>
</feature>
<proteinExistence type="predicted"/>
<evidence type="ECO:0000313" key="6">
    <source>
        <dbReference type="EMBL" id="OGF77650.1"/>
    </source>
</evidence>
<dbReference type="GO" id="GO:0005384">
    <property type="term" value="F:manganese ion transmembrane transporter activity"/>
    <property type="evidence" value="ECO:0007669"/>
    <property type="project" value="InterPro"/>
</dbReference>
<dbReference type="GO" id="GO:0012505">
    <property type="term" value="C:endomembrane system"/>
    <property type="evidence" value="ECO:0007669"/>
    <property type="project" value="UniProtKB-SubCell"/>
</dbReference>
<evidence type="ECO:0000256" key="5">
    <source>
        <dbReference type="SAM" id="Phobius"/>
    </source>
</evidence>
<evidence type="ECO:0000256" key="1">
    <source>
        <dbReference type="ARBA" id="ARBA00004127"/>
    </source>
</evidence>
<keyword evidence="2 5" id="KW-0812">Transmembrane</keyword>
<reference evidence="6 7" key="1">
    <citation type="journal article" date="2016" name="Nat. Commun.">
        <title>Thousands of microbial genomes shed light on interconnected biogeochemical processes in an aquifer system.</title>
        <authorList>
            <person name="Anantharaman K."/>
            <person name="Brown C.T."/>
            <person name="Hug L.A."/>
            <person name="Sharon I."/>
            <person name="Castelle C.J."/>
            <person name="Probst A.J."/>
            <person name="Thomas B.C."/>
            <person name="Singh A."/>
            <person name="Wilkins M.J."/>
            <person name="Karaoz U."/>
            <person name="Brodie E.L."/>
            <person name="Williams K.H."/>
            <person name="Hubbard S.S."/>
            <person name="Banfield J.F."/>
        </authorList>
    </citation>
    <scope>NUCLEOTIDE SEQUENCE [LARGE SCALE GENOMIC DNA]</scope>
</reference>
<evidence type="ECO:0008006" key="8">
    <source>
        <dbReference type="Google" id="ProtNLM"/>
    </source>
</evidence>
<accession>A0A1F5WPV0</accession>
<dbReference type="InterPro" id="IPR008217">
    <property type="entry name" value="Ccc1_fam"/>
</dbReference>
<evidence type="ECO:0000256" key="3">
    <source>
        <dbReference type="ARBA" id="ARBA00022989"/>
    </source>
</evidence>
<feature type="transmembrane region" description="Helical" evidence="5">
    <location>
        <begin position="260"/>
        <end position="282"/>
    </location>
</feature>
<comment type="subcellular location">
    <subcellularLocation>
        <location evidence="1">Endomembrane system</location>
        <topology evidence="1">Multi-pass membrane protein</topology>
    </subcellularLocation>
</comment>
<dbReference type="Pfam" id="PF01988">
    <property type="entry name" value="VIT1"/>
    <property type="match status" value="2"/>
</dbReference>
<keyword evidence="4 5" id="KW-0472">Membrane</keyword>
<feature type="transmembrane region" description="Helical" evidence="5">
    <location>
        <begin position="151"/>
        <end position="173"/>
    </location>
</feature>
<dbReference type="InterPro" id="IPR009078">
    <property type="entry name" value="Ferritin-like_SF"/>
</dbReference>
<dbReference type="SUPFAM" id="SSF47240">
    <property type="entry name" value="Ferritin-like"/>
    <property type="match status" value="1"/>
</dbReference>
<gene>
    <name evidence="6" type="ORF">A2W54_00360</name>
</gene>
<dbReference type="PANTHER" id="PTHR31851">
    <property type="entry name" value="FE(2+)/MN(2+) TRANSPORTER PCL1"/>
    <property type="match status" value="1"/>
</dbReference>
<dbReference type="Proteomes" id="UP000178425">
    <property type="component" value="Unassembled WGS sequence"/>
</dbReference>
<keyword evidence="3 5" id="KW-1133">Transmembrane helix</keyword>
<feature type="transmembrane region" description="Helical" evidence="5">
    <location>
        <begin position="232"/>
        <end position="254"/>
    </location>
</feature>
<comment type="caution">
    <text evidence="6">The sequence shown here is derived from an EMBL/GenBank/DDBJ whole genome shotgun (WGS) entry which is preliminary data.</text>
</comment>
<evidence type="ECO:0000256" key="4">
    <source>
        <dbReference type="ARBA" id="ARBA00023136"/>
    </source>
</evidence>
<dbReference type="AlphaFoldDB" id="A0A1F5WPV0"/>
<protein>
    <recommendedName>
        <fullName evidence="8">Rubrerythrin family protein</fullName>
    </recommendedName>
</protein>
<name>A0A1F5WPV0_9BACT</name>
<feature type="transmembrane region" description="Helical" evidence="5">
    <location>
        <begin position="294"/>
        <end position="315"/>
    </location>
</feature>
<dbReference type="GO" id="GO:0030026">
    <property type="term" value="P:intracellular manganese ion homeostasis"/>
    <property type="evidence" value="ECO:0007669"/>
    <property type="project" value="InterPro"/>
</dbReference>